<sequence length="1319" mass="145406">MVRSSKRASSFGVEALRNILASQPAGQRYYDLAPLVLPTVRMLISPTSGGGLSIWKWQQAEDFSRKKEIRAYMYKLREQRLKDFYASNDSSPPYFLMDNASATFGLKKSTVTGSHGDSLVDQSFESFKTKEIRDSESPTRFGNMAIPSDNSGWQIRTSEEVSEDGKTHTMRTTATTQGIKEIDGGRTAFAGKNLESHSEHYDGDESNFVHSKGDQSTTVLVEDSVTEDENGRSVSGSTQSTTTSVSTTRVVYQQQNGDSERLNKQVADATDLSSADTFEFGDDHFSSSQKCTSSSLSSSSVLRNSASTKNTDLSTVNRTEEQMLASNGEDEQTVPKELSKDPERVREAFRLAQGSGKIIEREETMVNKTTKMITETKRLDDGTTVTTRTYEKLAHEPGSASDKAEQETLSSTIKRQQESVGHLGRSDDSSATNEFIRQEKAKQLSTTTTKTSSHRIMVEVDAAHDSFARSLRSVSPTGSIRSVRSNATLPGRTSTSPEKAQPLRTDSDSKPDYMRSTFTSERKVSGFQEQQTGPTQRSQSPRKVSETTPHVGSRSTSPTKQSTAGSNTVEYEKTTQCQTHVTESERMDYPEVDGIKVRSSSKPPLVRSETYEERCRKILGMPNRPADDDVKGESKSIFSTYDNTVTVQQSRSELREQRKKIEQEIKSMESKTSNTNNARRATDEQDSVVEKEHASSRKSSLVIKESSSRKLSSQQTSPTRKPSPTPKENSPTRKGFAQEDLTLKKTPPKESSPSRKAPPREISPSAKEMSPTKNPLMQEDKLTTRKSPTKAVSPTRISPSKDSSPTTHTVNVTDVSSKRSASQTETTNVRTSPTKETSPTRKPVREASPLKNERVASPVKSLSETKTKSKATILVEQKQDGRNISVAEITILPVMEVSENVRTKTTTTRAHEKILTKQSSDTKFDRRSTTAANSRVITNKSSSDFDVKRRAAELATQNKTRSSATSPDKRRPTSGVEKSAPVKQNHITVAKIKIESLRKPSAQTKSTHGISEEISSVRSVTKRTNEQVIASNRPVEPETDPESSKDTGISDNSEVEETIESVIEMNVTGTSCCRHTDRKDSAPVYRTTAVTRTGKNYSRSSSDNHLRATNASSNRQTTNQNTMASKSAVSDRPAPGGRKTERPVKHVATKTINLSTKAVSGVNALNTTCSSTLGSDHLDNVIIDIQLAKSSREPTPNKLIPIPVSPDTEDTGKPRYPDAVQEPDDDTSANRQSRTQRVNKIPIFEEATNEYVGCEITEVDEATSQHATRITNLDRVTEDDESLLSVTEKVNKFAQEARRLQEPSNSGTVEERPPSARFS</sequence>
<feature type="compositionally biased region" description="Polar residues" evidence="1">
    <location>
        <begin position="1001"/>
        <end position="1019"/>
    </location>
</feature>
<feature type="compositionally biased region" description="Low complexity" evidence="1">
    <location>
        <begin position="709"/>
        <end position="722"/>
    </location>
</feature>
<feature type="compositionally biased region" description="Polar residues" evidence="1">
    <location>
        <begin position="955"/>
        <end position="966"/>
    </location>
</feature>
<feature type="compositionally biased region" description="Polar residues" evidence="1">
    <location>
        <begin position="527"/>
        <end position="581"/>
    </location>
</feature>
<feature type="region of interest" description="Disordered" evidence="1">
    <location>
        <begin position="1083"/>
        <end position="1144"/>
    </location>
</feature>
<feature type="compositionally biased region" description="Polar residues" evidence="1">
    <location>
        <begin position="670"/>
        <end position="679"/>
    </location>
</feature>
<reference evidence="3" key="1">
    <citation type="submission" date="2013-09" db="EMBL/GenBank/DDBJ databases">
        <title>The Genome Sequence of Anopheles maculatus species B.</title>
        <authorList>
            <consortium name="The Broad Institute Genomics Platform"/>
            <person name="Neafsey D.E."/>
            <person name="Besansky N."/>
            <person name="Howell P."/>
            <person name="Walton C."/>
            <person name="Young S.K."/>
            <person name="Zeng Q."/>
            <person name="Gargeya S."/>
            <person name="Fitzgerald M."/>
            <person name="Haas B."/>
            <person name="Abouelleil A."/>
            <person name="Allen A.W."/>
            <person name="Alvarado L."/>
            <person name="Arachchi H.M."/>
            <person name="Berlin A.M."/>
            <person name="Chapman S.B."/>
            <person name="Gainer-Dewar J."/>
            <person name="Goldberg J."/>
            <person name="Griggs A."/>
            <person name="Gujja S."/>
            <person name="Hansen M."/>
            <person name="Howarth C."/>
            <person name="Imamovic A."/>
            <person name="Ireland A."/>
            <person name="Larimer J."/>
            <person name="McCowan C."/>
            <person name="Murphy C."/>
            <person name="Pearson M."/>
            <person name="Poon T.W."/>
            <person name="Priest M."/>
            <person name="Roberts A."/>
            <person name="Saif S."/>
            <person name="Shea T."/>
            <person name="Sisk P."/>
            <person name="Sykes S."/>
            <person name="Wortman J."/>
            <person name="Nusbaum C."/>
            <person name="Birren B."/>
        </authorList>
    </citation>
    <scope>NUCLEOTIDE SEQUENCE [LARGE SCALE GENOMIC DNA]</scope>
    <source>
        <strain evidence="3">maculatus3</strain>
    </source>
</reference>
<reference evidence="2" key="2">
    <citation type="submission" date="2020-05" db="UniProtKB">
        <authorList>
            <consortium name="EnsemblMetazoa"/>
        </authorList>
    </citation>
    <scope>IDENTIFICATION</scope>
    <source>
        <strain evidence="2">maculatus3</strain>
    </source>
</reference>
<feature type="compositionally biased region" description="Polar residues" evidence="1">
    <location>
        <begin position="636"/>
        <end position="651"/>
    </location>
</feature>
<feature type="region of interest" description="Disordered" evidence="1">
    <location>
        <begin position="198"/>
        <end position="217"/>
    </location>
</feature>
<feature type="compositionally biased region" description="Basic and acidic residues" evidence="1">
    <location>
        <begin position="909"/>
        <end position="928"/>
    </location>
</feature>
<feature type="region of interest" description="Disordered" evidence="1">
    <location>
        <begin position="471"/>
        <end position="871"/>
    </location>
</feature>
<name>A0A182T1J7_9DIPT</name>
<dbReference type="VEuPathDB" id="VectorBase:AMAM017770"/>
<evidence type="ECO:0000313" key="3">
    <source>
        <dbReference type="Proteomes" id="UP000075901"/>
    </source>
</evidence>
<feature type="region of interest" description="Disordered" evidence="1">
    <location>
        <begin position="1296"/>
        <end position="1319"/>
    </location>
</feature>
<feature type="region of interest" description="Disordered" evidence="1">
    <location>
        <begin position="953"/>
        <end position="1054"/>
    </location>
</feature>
<feature type="region of interest" description="Disordered" evidence="1">
    <location>
        <begin position="901"/>
        <end position="936"/>
    </location>
</feature>
<feature type="compositionally biased region" description="Polar residues" evidence="1">
    <location>
        <begin position="790"/>
        <end position="837"/>
    </location>
</feature>
<dbReference type="EnsemblMetazoa" id="AMAM017770-RA">
    <property type="protein sequence ID" value="AMAM017770-PA"/>
    <property type="gene ID" value="AMAM017770"/>
</dbReference>
<feature type="region of interest" description="Disordered" evidence="1">
    <location>
        <begin position="283"/>
        <end position="340"/>
    </location>
</feature>
<feature type="compositionally biased region" description="Basic and acidic residues" evidence="1">
    <location>
        <begin position="625"/>
        <end position="634"/>
    </location>
</feature>
<feature type="compositionally biased region" description="Basic and acidic residues" evidence="1">
    <location>
        <begin position="680"/>
        <end position="695"/>
    </location>
</feature>
<protein>
    <submittedName>
        <fullName evidence="2">Uncharacterized protein</fullName>
    </submittedName>
</protein>
<feature type="compositionally biased region" description="Basic and acidic residues" evidence="1">
    <location>
        <begin position="582"/>
        <end position="596"/>
    </location>
</feature>
<evidence type="ECO:0000313" key="2">
    <source>
        <dbReference type="EnsemblMetazoa" id="AMAM017770-PA"/>
    </source>
</evidence>
<feature type="region of interest" description="Disordered" evidence="1">
    <location>
        <begin position="223"/>
        <end position="248"/>
    </location>
</feature>
<feature type="compositionally biased region" description="Basic and acidic residues" evidence="1">
    <location>
        <begin position="1309"/>
        <end position="1319"/>
    </location>
</feature>
<feature type="compositionally biased region" description="Low complexity" evidence="1">
    <location>
        <begin position="286"/>
        <end position="307"/>
    </location>
</feature>
<feature type="region of interest" description="Disordered" evidence="1">
    <location>
        <begin position="394"/>
        <end position="452"/>
    </location>
</feature>
<feature type="compositionally biased region" description="Polar residues" evidence="1">
    <location>
        <begin position="1088"/>
        <end position="1128"/>
    </location>
</feature>
<feature type="compositionally biased region" description="Polar residues" evidence="1">
    <location>
        <begin position="472"/>
        <end position="498"/>
    </location>
</feature>
<proteinExistence type="predicted"/>
<evidence type="ECO:0000256" key="1">
    <source>
        <dbReference type="SAM" id="MobiDB-lite"/>
    </source>
</evidence>
<feature type="region of interest" description="Disordered" evidence="1">
    <location>
        <begin position="1193"/>
        <end position="1237"/>
    </location>
</feature>
<organism evidence="2 3">
    <name type="scientific">Anopheles maculatus</name>
    <dbReference type="NCBI Taxonomy" id="74869"/>
    <lineage>
        <taxon>Eukaryota</taxon>
        <taxon>Metazoa</taxon>
        <taxon>Ecdysozoa</taxon>
        <taxon>Arthropoda</taxon>
        <taxon>Hexapoda</taxon>
        <taxon>Insecta</taxon>
        <taxon>Pterygota</taxon>
        <taxon>Neoptera</taxon>
        <taxon>Endopterygota</taxon>
        <taxon>Diptera</taxon>
        <taxon>Nematocera</taxon>
        <taxon>Culicoidea</taxon>
        <taxon>Culicidae</taxon>
        <taxon>Anophelinae</taxon>
        <taxon>Anopheles</taxon>
        <taxon>Anopheles maculatus group</taxon>
    </lineage>
</organism>
<keyword evidence="3" id="KW-1185">Reference proteome</keyword>
<feature type="compositionally biased region" description="Polar residues" evidence="1">
    <location>
        <begin position="308"/>
        <end position="317"/>
    </location>
</feature>
<feature type="compositionally biased region" description="Low complexity" evidence="1">
    <location>
        <begin position="233"/>
        <end position="248"/>
    </location>
</feature>
<feature type="compositionally biased region" description="Basic and acidic residues" evidence="1">
    <location>
        <begin position="652"/>
        <end position="669"/>
    </location>
</feature>
<dbReference type="Proteomes" id="UP000075901">
    <property type="component" value="Unassembled WGS sequence"/>
</dbReference>
<accession>A0A182T1J7</accession>